<keyword evidence="3" id="KW-0808">Transferase</keyword>
<dbReference type="AlphaFoldDB" id="A0A931FFE0"/>
<keyword evidence="1" id="KW-0812">Transmembrane</keyword>
<evidence type="ECO:0000313" key="3">
    <source>
        <dbReference type="EMBL" id="MBF9068329.1"/>
    </source>
</evidence>
<evidence type="ECO:0000259" key="2">
    <source>
        <dbReference type="Pfam" id="PF01757"/>
    </source>
</evidence>
<gene>
    <name evidence="3" type="ORF">I2501_09795</name>
</gene>
<feature type="transmembrane region" description="Helical" evidence="1">
    <location>
        <begin position="39"/>
        <end position="58"/>
    </location>
</feature>
<dbReference type="GO" id="GO:0016020">
    <property type="term" value="C:membrane"/>
    <property type="evidence" value="ECO:0007669"/>
    <property type="project" value="TreeGrafter"/>
</dbReference>
<dbReference type="EMBL" id="JADPRT010000003">
    <property type="protein sequence ID" value="MBF9068329.1"/>
    <property type="molecule type" value="Genomic_DNA"/>
</dbReference>
<reference evidence="3" key="1">
    <citation type="submission" date="2020-11" db="EMBL/GenBank/DDBJ databases">
        <title>Isolation and identification of active actinomycetes.</title>
        <authorList>
            <person name="Yu B."/>
        </authorList>
    </citation>
    <scope>NUCLEOTIDE SEQUENCE</scope>
    <source>
        <strain evidence="3">NEAU-YB345</strain>
    </source>
</reference>
<dbReference type="InterPro" id="IPR050879">
    <property type="entry name" value="Acyltransferase_3"/>
</dbReference>
<keyword evidence="3" id="KW-0012">Acyltransferase</keyword>
<feature type="transmembrane region" description="Helical" evidence="1">
    <location>
        <begin position="301"/>
        <end position="324"/>
    </location>
</feature>
<proteinExistence type="predicted"/>
<feature type="domain" description="Acyltransferase 3" evidence="2">
    <location>
        <begin position="1"/>
        <end position="325"/>
    </location>
</feature>
<keyword evidence="1" id="KW-1133">Transmembrane helix</keyword>
<feature type="transmembrane region" description="Helical" evidence="1">
    <location>
        <begin position="271"/>
        <end position="289"/>
    </location>
</feature>
<comment type="caution">
    <text evidence="3">The sequence shown here is derived from an EMBL/GenBank/DDBJ whole genome shotgun (WGS) entry which is preliminary data.</text>
</comment>
<organism evidence="3 4">
    <name type="scientific">Streptacidiphilus fuscans</name>
    <dbReference type="NCBI Taxonomy" id="2789292"/>
    <lineage>
        <taxon>Bacteria</taxon>
        <taxon>Bacillati</taxon>
        <taxon>Actinomycetota</taxon>
        <taxon>Actinomycetes</taxon>
        <taxon>Kitasatosporales</taxon>
        <taxon>Streptomycetaceae</taxon>
        <taxon>Streptacidiphilus</taxon>
    </lineage>
</organism>
<feature type="transmembrane region" description="Helical" evidence="1">
    <location>
        <begin position="139"/>
        <end position="169"/>
    </location>
</feature>
<dbReference type="GO" id="GO:0016747">
    <property type="term" value="F:acyltransferase activity, transferring groups other than amino-acyl groups"/>
    <property type="evidence" value="ECO:0007669"/>
    <property type="project" value="InterPro"/>
</dbReference>
<feature type="transmembrane region" description="Helical" evidence="1">
    <location>
        <begin position="79"/>
        <end position="97"/>
    </location>
</feature>
<dbReference type="InterPro" id="IPR002656">
    <property type="entry name" value="Acyl_transf_3_dom"/>
</dbReference>
<keyword evidence="1" id="KW-0472">Membrane</keyword>
<evidence type="ECO:0000313" key="4">
    <source>
        <dbReference type="Proteomes" id="UP000657385"/>
    </source>
</evidence>
<feature type="transmembrane region" description="Helical" evidence="1">
    <location>
        <begin position="181"/>
        <end position="199"/>
    </location>
</feature>
<evidence type="ECO:0000256" key="1">
    <source>
        <dbReference type="SAM" id="Phobius"/>
    </source>
</evidence>
<feature type="transmembrane region" description="Helical" evidence="1">
    <location>
        <begin position="109"/>
        <end position="127"/>
    </location>
</feature>
<sequence>MRLIAALAVAGYHYLGIKTPAQWGVSPLDFAYPLHHALMYGWLGVEAFFVISGFVICMSSWGRTPGQFAVSRISRLYPAYWCAIVLIVARIALIPMQTHNIASVIHPRIVLANLTMFPGSLHINLLDGVAWTLNVEAHFYLLMAAVLAFGTTYQRMMGFCAVWLVAGYVVQETHSTFLDDFVLSDYTGLFVAGMAVYLMYRFGQNLMLWTLLGSAWAYELVMLQDRLNGHPADWGTNVLCSWTVAAALLTGFLVLLMLATIGPLARVQWRWLVTAGALTYPFYLVHQAIGVPMGEELTLHVGWLGVWGRILVTVGSMLLLSYLIHRLVEKPLGRYLRQRLARALKAPTEVAR</sequence>
<keyword evidence="4" id="KW-1185">Reference proteome</keyword>
<dbReference type="Pfam" id="PF01757">
    <property type="entry name" value="Acyl_transf_3"/>
    <property type="match status" value="1"/>
</dbReference>
<feature type="transmembrane region" description="Helical" evidence="1">
    <location>
        <begin position="236"/>
        <end position="259"/>
    </location>
</feature>
<accession>A0A931FFE0</accession>
<dbReference type="RefSeq" id="WP_196193472.1">
    <property type="nucleotide sequence ID" value="NZ_JADPRT010000003.1"/>
</dbReference>
<name>A0A931FFE0_9ACTN</name>
<dbReference type="PANTHER" id="PTHR23028">
    <property type="entry name" value="ACETYLTRANSFERASE"/>
    <property type="match status" value="1"/>
</dbReference>
<dbReference type="GO" id="GO:0009103">
    <property type="term" value="P:lipopolysaccharide biosynthetic process"/>
    <property type="evidence" value="ECO:0007669"/>
    <property type="project" value="TreeGrafter"/>
</dbReference>
<protein>
    <submittedName>
        <fullName evidence="3">Acyltransferase</fullName>
    </submittedName>
</protein>
<dbReference type="Proteomes" id="UP000657385">
    <property type="component" value="Unassembled WGS sequence"/>
</dbReference>
<feature type="transmembrane region" description="Helical" evidence="1">
    <location>
        <begin position="206"/>
        <end position="224"/>
    </location>
</feature>
<dbReference type="PANTHER" id="PTHR23028:SF53">
    <property type="entry name" value="ACYL_TRANSF_3 DOMAIN-CONTAINING PROTEIN"/>
    <property type="match status" value="1"/>
</dbReference>